<comment type="subcellular location">
    <subcellularLocation>
        <location evidence="1">Nucleus</location>
    </subcellularLocation>
</comment>
<sequence>MGKWASEICTPNKGASVWLCTFETTEAATAAYDQAALEFKEAKAKLNFPELRAS</sequence>
<dbReference type="GO" id="GO:0009873">
    <property type="term" value="P:ethylene-activated signaling pathway"/>
    <property type="evidence" value="ECO:0007669"/>
    <property type="project" value="InterPro"/>
</dbReference>
<dbReference type="GO" id="GO:0003677">
    <property type="term" value="F:DNA binding"/>
    <property type="evidence" value="ECO:0007669"/>
    <property type="project" value="UniProtKB-KW"/>
</dbReference>
<name>A0A9K3IXM2_HELAN</name>
<keyword evidence="8" id="KW-1185">Reference proteome</keyword>
<dbReference type="SMART" id="SM00380">
    <property type="entry name" value="AP2"/>
    <property type="match status" value="1"/>
</dbReference>
<organism evidence="7 8">
    <name type="scientific">Helianthus annuus</name>
    <name type="common">Common sunflower</name>
    <dbReference type="NCBI Taxonomy" id="4232"/>
    <lineage>
        <taxon>Eukaryota</taxon>
        <taxon>Viridiplantae</taxon>
        <taxon>Streptophyta</taxon>
        <taxon>Embryophyta</taxon>
        <taxon>Tracheophyta</taxon>
        <taxon>Spermatophyta</taxon>
        <taxon>Magnoliopsida</taxon>
        <taxon>eudicotyledons</taxon>
        <taxon>Gunneridae</taxon>
        <taxon>Pentapetalae</taxon>
        <taxon>asterids</taxon>
        <taxon>campanulids</taxon>
        <taxon>Asterales</taxon>
        <taxon>Asteraceae</taxon>
        <taxon>Asteroideae</taxon>
        <taxon>Heliantheae alliance</taxon>
        <taxon>Heliantheae</taxon>
        <taxon>Helianthus</taxon>
    </lineage>
</organism>
<keyword evidence="2" id="KW-0805">Transcription regulation</keyword>
<keyword evidence="5" id="KW-0539">Nucleus</keyword>
<keyword evidence="3" id="KW-0238">DNA-binding</keyword>
<evidence type="ECO:0000256" key="2">
    <source>
        <dbReference type="ARBA" id="ARBA00023015"/>
    </source>
</evidence>
<keyword evidence="4" id="KW-0804">Transcription</keyword>
<evidence type="ECO:0000259" key="6">
    <source>
        <dbReference type="PROSITE" id="PS51032"/>
    </source>
</evidence>
<comment type="caution">
    <text evidence="7">The sequence shown here is derived from an EMBL/GenBank/DDBJ whole genome shotgun (WGS) entry which is preliminary data.</text>
</comment>
<protein>
    <submittedName>
        <fullName evidence="7">Transcription factor AP2-EREBP family</fullName>
    </submittedName>
</protein>
<evidence type="ECO:0000256" key="3">
    <source>
        <dbReference type="ARBA" id="ARBA00023125"/>
    </source>
</evidence>
<accession>A0A9K3IXM2</accession>
<dbReference type="Proteomes" id="UP000215914">
    <property type="component" value="Unassembled WGS sequence"/>
</dbReference>
<evidence type="ECO:0000256" key="4">
    <source>
        <dbReference type="ARBA" id="ARBA00023163"/>
    </source>
</evidence>
<proteinExistence type="predicted"/>
<feature type="domain" description="AP2/ERF" evidence="6">
    <location>
        <begin position="1"/>
        <end position="49"/>
    </location>
</feature>
<dbReference type="AlphaFoldDB" id="A0A9K3IXM2"/>
<dbReference type="InterPro" id="IPR036955">
    <property type="entry name" value="AP2/ERF_dom_sf"/>
</dbReference>
<dbReference type="InterPro" id="IPR001471">
    <property type="entry name" value="AP2/ERF_dom"/>
</dbReference>
<evidence type="ECO:0000256" key="1">
    <source>
        <dbReference type="ARBA" id="ARBA00004123"/>
    </source>
</evidence>
<dbReference type="InterPro" id="IPR016177">
    <property type="entry name" value="DNA-bd_dom_sf"/>
</dbReference>
<dbReference type="GO" id="GO:0005634">
    <property type="term" value="C:nucleus"/>
    <property type="evidence" value="ECO:0007669"/>
    <property type="project" value="UniProtKB-SubCell"/>
</dbReference>
<evidence type="ECO:0000313" key="7">
    <source>
        <dbReference type="EMBL" id="KAF5804947.1"/>
    </source>
</evidence>
<dbReference type="PROSITE" id="PS51032">
    <property type="entry name" value="AP2_ERF"/>
    <property type="match status" value="1"/>
</dbReference>
<dbReference type="EMBL" id="MNCJ02000320">
    <property type="protein sequence ID" value="KAF5804947.1"/>
    <property type="molecule type" value="Genomic_DNA"/>
</dbReference>
<dbReference type="PANTHER" id="PTHR31190">
    <property type="entry name" value="DNA-BINDING DOMAIN"/>
    <property type="match status" value="1"/>
</dbReference>
<reference evidence="7" key="1">
    <citation type="journal article" date="2017" name="Nature">
        <title>The sunflower genome provides insights into oil metabolism, flowering and Asterid evolution.</title>
        <authorList>
            <person name="Badouin H."/>
            <person name="Gouzy J."/>
            <person name="Grassa C.J."/>
            <person name="Murat F."/>
            <person name="Staton S.E."/>
            <person name="Cottret L."/>
            <person name="Lelandais-Briere C."/>
            <person name="Owens G.L."/>
            <person name="Carrere S."/>
            <person name="Mayjonade B."/>
            <person name="Legrand L."/>
            <person name="Gill N."/>
            <person name="Kane N.C."/>
            <person name="Bowers J.E."/>
            <person name="Hubner S."/>
            <person name="Bellec A."/>
            <person name="Berard A."/>
            <person name="Berges H."/>
            <person name="Blanchet N."/>
            <person name="Boniface M.C."/>
            <person name="Brunel D."/>
            <person name="Catrice O."/>
            <person name="Chaidir N."/>
            <person name="Claudel C."/>
            <person name="Donnadieu C."/>
            <person name="Faraut T."/>
            <person name="Fievet G."/>
            <person name="Helmstetter N."/>
            <person name="King M."/>
            <person name="Knapp S.J."/>
            <person name="Lai Z."/>
            <person name="Le Paslier M.C."/>
            <person name="Lippi Y."/>
            <person name="Lorenzon L."/>
            <person name="Mandel J.R."/>
            <person name="Marage G."/>
            <person name="Marchand G."/>
            <person name="Marquand E."/>
            <person name="Bret-Mestries E."/>
            <person name="Morien E."/>
            <person name="Nambeesan S."/>
            <person name="Nguyen T."/>
            <person name="Pegot-Espagnet P."/>
            <person name="Pouilly N."/>
            <person name="Raftis F."/>
            <person name="Sallet E."/>
            <person name="Schiex T."/>
            <person name="Thomas J."/>
            <person name="Vandecasteele C."/>
            <person name="Vares D."/>
            <person name="Vear F."/>
            <person name="Vautrin S."/>
            <person name="Crespi M."/>
            <person name="Mangin B."/>
            <person name="Burke J.M."/>
            <person name="Salse J."/>
            <person name="Munos S."/>
            <person name="Vincourt P."/>
            <person name="Rieseberg L.H."/>
            <person name="Langlade N.B."/>
        </authorList>
    </citation>
    <scope>NUCLEOTIDE SEQUENCE</scope>
    <source>
        <tissue evidence="7">Leaves</tissue>
    </source>
</reference>
<dbReference type="GO" id="GO:0003700">
    <property type="term" value="F:DNA-binding transcription factor activity"/>
    <property type="evidence" value="ECO:0007669"/>
    <property type="project" value="InterPro"/>
</dbReference>
<dbReference type="Gene3D" id="3.30.730.10">
    <property type="entry name" value="AP2/ERF domain"/>
    <property type="match status" value="1"/>
</dbReference>
<evidence type="ECO:0000313" key="8">
    <source>
        <dbReference type="Proteomes" id="UP000215914"/>
    </source>
</evidence>
<evidence type="ECO:0000256" key="5">
    <source>
        <dbReference type="ARBA" id="ARBA00023242"/>
    </source>
</evidence>
<dbReference type="PANTHER" id="PTHR31190:SF218">
    <property type="entry name" value="GENOME ASSEMBLY, CHROMOSOME: A02"/>
    <property type="match status" value="1"/>
</dbReference>
<gene>
    <name evidence="7" type="ORF">HanXRQr2_Chr05g0203151</name>
</gene>
<dbReference type="SUPFAM" id="SSF54171">
    <property type="entry name" value="DNA-binding domain"/>
    <property type="match status" value="1"/>
</dbReference>
<reference evidence="7" key="2">
    <citation type="submission" date="2020-06" db="EMBL/GenBank/DDBJ databases">
        <title>Helianthus annuus Genome sequencing and assembly Release 2.</title>
        <authorList>
            <person name="Gouzy J."/>
            <person name="Langlade N."/>
            <person name="Munos S."/>
        </authorList>
    </citation>
    <scope>NUCLEOTIDE SEQUENCE</scope>
    <source>
        <tissue evidence="7">Leaves</tissue>
    </source>
</reference>
<dbReference type="Gramene" id="mRNA:HanXRQr2_Chr05g0203151">
    <property type="protein sequence ID" value="CDS:HanXRQr2_Chr05g0203151.1"/>
    <property type="gene ID" value="HanXRQr2_Chr05g0203151"/>
</dbReference>
<dbReference type="InterPro" id="IPR044808">
    <property type="entry name" value="ERF_plant"/>
</dbReference>